<dbReference type="Proteomes" id="UP000729402">
    <property type="component" value="Unassembled WGS sequence"/>
</dbReference>
<evidence type="ECO:0000256" key="4">
    <source>
        <dbReference type="ARBA" id="ARBA00023136"/>
    </source>
</evidence>
<keyword evidence="3 5" id="KW-1133">Transmembrane helix</keyword>
<comment type="subcellular location">
    <subcellularLocation>
        <location evidence="1">Membrane</location>
        <topology evidence="1">Multi-pass membrane protein</topology>
    </subcellularLocation>
</comment>
<dbReference type="PANTHER" id="PTHR19282:SF425">
    <property type="entry name" value="OS08G0159100 PROTEIN"/>
    <property type="match status" value="1"/>
</dbReference>
<evidence type="ECO:0000256" key="5">
    <source>
        <dbReference type="SAM" id="Phobius"/>
    </source>
</evidence>
<feature type="transmembrane region" description="Helical" evidence="5">
    <location>
        <begin position="82"/>
        <end position="104"/>
    </location>
</feature>
<proteinExistence type="predicted"/>
<dbReference type="AlphaFoldDB" id="A0A8J5WAA4"/>
<name>A0A8J5WAA4_ZIZPA</name>
<keyword evidence="7" id="KW-1185">Reference proteome</keyword>
<dbReference type="EMBL" id="JAAALK010000082">
    <property type="protein sequence ID" value="KAG8086835.1"/>
    <property type="molecule type" value="Genomic_DNA"/>
</dbReference>
<evidence type="ECO:0000313" key="7">
    <source>
        <dbReference type="Proteomes" id="UP000729402"/>
    </source>
</evidence>
<evidence type="ECO:0000256" key="1">
    <source>
        <dbReference type="ARBA" id="ARBA00004141"/>
    </source>
</evidence>
<comment type="caution">
    <text evidence="6">The sequence shown here is derived from an EMBL/GenBank/DDBJ whole genome shotgun (WGS) entry which is preliminary data.</text>
</comment>
<dbReference type="OrthoDB" id="432835at2759"/>
<evidence type="ECO:0000256" key="3">
    <source>
        <dbReference type="ARBA" id="ARBA00022989"/>
    </source>
</evidence>
<dbReference type="InterPro" id="IPR018499">
    <property type="entry name" value="Tetraspanin/Peripherin"/>
</dbReference>
<evidence type="ECO:0000313" key="6">
    <source>
        <dbReference type="EMBL" id="KAG8086835.1"/>
    </source>
</evidence>
<dbReference type="PANTHER" id="PTHR19282">
    <property type="entry name" value="TETRASPANIN"/>
    <property type="match status" value="1"/>
</dbReference>
<keyword evidence="4 5" id="KW-0472">Membrane</keyword>
<protein>
    <submittedName>
        <fullName evidence="6">Uncharacterized protein</fullName>
    </submittedName>
</protein>
<organism evidence="6 7">
    <name type="scientific">Zizania palustris</name>
    <name type="common">Northern wild rice</name>
    <dbReference type="NCBI Taxonomy" id="103762"/>
    <lineage>
        <taxon>Eukaryota</taxon>
        <taxon>Viridiplantae</taxon>
        <taxon>Streptophyta</taxon>
        <taxon>Embryophyta</taxon>
        <taxon>Tracheophyta</taxon>
        <taxon>Spermatophyta</taxon>
        <taxon>Magnoliopsida</taxon>
        <taxon>Liliopsida</taxon>
        <taxon>Poales</taxon>
        <taxon>Poaceae</taxon>
        <taxon>BOP clade</taxon>
        <taxon>Oryzoideae</taxon>
        <taxon>Oryzeae</taxon>
        <taxon>Zizaniinae</taxon>
        <taxon>Zizania</taxon>
    </lineage>
</organism>
<evidence type="ECO:0000256" key="2">
    <source>
        <dbReference type="ARBA" id="ARBA00022692"/>
    </source>
</evidence>
<dbReference type="GO" id="GO:0016020">
    <property type="term" value="C:membrane"/>
    <property type="evidence" value="ECO:0007669"/>
    <property type="project" value="UniProtKB-SubCell"/>
</dbReference>
<accession>A0A8J5WAA4</accession>
<feature type="transmembrane region" description="Helical" evidence="5">
    <location>
        <begin position="116"/>
        <end position="137"/>
    </location>
</feature>
<gene>
    <name evidence="6" type="ORF">GUJ93_ZPchr0010g11255</name>
</gene>
<sequence length="295" mass="32923">MACRGFFEWVLKLLNFVVMTAGLAMMGYGAYLLVMWLQVLPSPPVPPAPAVAPGGDMVRLGRPLLLLLDVSMSDKTAERLSSAWFIFTFIGVGAILFITSIFGCAGASRGGCCLSFYSFIIILFILVELAVGGFIFFNHSWKDIIPVDKTGNFDMMYGFLKDNWRIAKWVALGAVLFEAVLFTVALIVQSSNQADYDSDDEYIVPRSANRQPLLNKQPVADPRVPNLEYRPIRNDAWSQRLREKYGVDTFDPNSSSSGFSLDCTTTWIELPDNEHLVDDFIQSRFSCVECGELFS</sequence>
<dbReference type="Pfam" id="PF00335">
    <property type="entry name" value="Tetraspanin"/>
    <property type="match status" value="1"/>
</dbReference>
<reference evidence="6" key="1">
    <citation type="journal article" date="2021" name="bioRxiv">
        <title>Whole Genome Assembly and Annotation of Northern Wild Rice, Zizania palustris L., Supports a Whole Genome Duplication in the Zizania Genus.</title>
        <authorList>
            <person name="Haas M."/>
            <person name="Kono T."/>
            <person name="Macchietto M."/>
            <person name="Millas R."/>
            <person name="McGilp L."/>
            <person name="Shao M."/>
            <person name="Duquette J."/>
            <person name="Hirsch C.N."/>
            <person name="Kimball J."/>
        </authorList>
    </citation>
    <scope>NUCLEOTIDE SEQUENCE</scope>
    <source>
        <tissue evidence="6">Fresh leaf tissue</tissue>
    </source>
</reference>
<feature type="transmembrane region" description="Helical" evidence="5">
    <location>
        <begin position="12"/>
        <end position="37"/>
    </location>
</feature>
<feature type="transmembrane region" description="Helical" evidence="5">
    <location>
        <begin position="166"/>
        <end position="188"/>
    </location>
</feature>
<reference evidence="6" key="2">
    <citation type="submission" date="2021-02" db="EMBL/GenBank/DDBJ databases">
        <authorList>
            <person name="Kimball J.A."/>
            <person name="Haas M.W."/>
            <person name="Macchietto M."/>
            <person name="Kono T."/>
            <person name="Duquette J."/>
            <person name="Shao M."/>
        </authorList>
    </citation>
    <scope>NUCLEOTIDE SEQUENCE</scope>
    <source>
        <tissue evidence="6">Fresh leaf tissue</tissue>
    </source>
</reference>
<keyword evidence="2 5" id="KW-0812">Transmembrane</keyword>